<dbReference type="STRING" id="1758178.GCA_001550095_00945"/>
<dbReference type="KEGG" id="ceh:CEW89_19275"/>
<comment type="subcellular location">
    <subcellularLocation>
        <location evidence="1">Membrane</location>
        <topology evidence="1">Multi-pass membrane protein</topology>
    </subcellularLocation>
</comment>
<protein>
    <submittedName>
        <fullName evidence="7">AI-2E family transporter</fullName>
    </submittedName>
</protein>
<dbReference type="PANTHER" id="PTHR21716:SF64">
    <property type="entry name" value="AI-2 TRANSPORT PROTEIN TQSA"/>
    <property type="match status" value="1"/>
</dbReference>
<evidence type="ECO:0000313" key="8">
    <source>
        <dbReference type="Proteomes" id="UP000217935"/>
    </source>
</evidence>
<evidence type="ECO:0000256" key="5">
    <source>
        <dbReference type="ARBA" id="ARBA00023136"/>
    </source>
</evidence>
<evidence type="ECO:0000256" key="2">
    <source>
        <dbReference type="ARBA" id="ARBA00009773"/>
    </source>
</evidence>
<sequence length="364" mass="39034">MALPVRDQMKYWGTAAAVFLALLWLMGDVILPFVLSMAVAYMLDPVADRLELWGLSRIAATIVITLVAAVLFVLTALLVIPTLVKQATDLVNTAPDLINNLQSFLTAKFPVLLDESSQLRQTLAQIGETIQSKGGELLSGALASAMSLVNVVMLLVLVPVITFYLLMDWDRMVAQVDKLLPRDHAPVIRRLASDIDRTLASFIRGQGTVCLILGTFYAAGLMLVGLKFGLVAGAVAGALTFIPYVGAIVGGLLSIGLALFQFWGEWQWIAAVVAIFAVGQFVEGNILTPNLVGSSVGLHPVWLIFALSAFGTLFGFVGMLVAVPVAAALGVVARFAVDQYRDSRLYRGLEANAPDDVDDTDDDI</sequence>
<organism evidence="7 8">
    <name type="scientific">Celeribacter ethanolicus</name>
    <dbReference type="NCBI Taxonomy" id="1758178"/>
    <lineage>
        <taxon>Bacteria</taxon>
        <taxon>Pseudomonadati</taxon>
        <taxon>Pseudomonadota</taxon>
        <taxon>Alphaproteobacteria</taxon>
        <taxon>Rhodobacterales</taxon>
        <taxon>Roseobacteraceae</taxon>
        <taxon>Celeribacter</taxon>
    </lineage>
</organism>
<proteinExistence type="inferred from homology"/>
<dbReference type="InterPro" id="IPR002549">
    <property type="entry name" value="AI-2E-like"/>
</dbReference>
<feature type="transmembrane region" description="Helical" evidence="6">
    <location>
        <begin position="12"/>
        <end position="43"/>
    </location>
</feature>
<gene>
    <name evidence="7" type="ORF">CEW89_19275</name>
</gene>
<dbReference type="RefSeq" id="WP_096806997.1">
    <property type="nucleotide sequence ID" value="NZ_CP022196.1"/>
</dbReference>
<accession>A0A291GHL9</accession>
<dbReference type="EMBL" id="CP022196">
    <property type="protein sequence ID" value="ATG49526.1"/>
    <property type="molecule type" value="Genomic_DNA"/>
</dbReference>
<keyword evidence="3 6" id="KW-0812">Transmembrane</keyword>
<keyword evidence="5 6" id="KW-0472">Membrane</keyword>
<name>A0A291GHL9_9RHOB</name>
<keyword evidence="8" id="KW-1185">Reference proteome</keyword>
<feature type="transmembrane region" description="Helical" evidence="6">
    <location>
        <begin position="209"/>
        <end position="235"/>
    </location>
</feature>
<evidence type="ECO:0000256" key="1">
    <source>
        <dbReference type="ARBA" id="ARBA00004141"/>
    </source>
</evidence>
<evidence type="ECO:0000256" key="4">
    <source>
        <dbReference type="ARBA" id="ARBA00022989"/>
    </source>
</evidence>
<dbReference type="GO" id="GO:0055085">
    <property type="term" value="P:transmembrane transport"/>
    <property type="evidence" value="ECO:0007669"/>
    <property type="project" value="TreeGrafter"/>
</dbReference>
<evidence type="ECO:0000256" key="3">
    <source>
        <dbReference type="ARBA" id="ARBA00022692"/>
    </source>
</evidence>
<dbReference type="GO" id="GO:0016020">
    <property type="term" value="C:membrane"/>
    <property type="evidence" value="ECO:0007669"/>
    <property type="project" value="UniProtKB-SubCell"/>
</dbReference>
<keyword evidence="4 6" id="KW-1133">Transmembrane helix</keyword>
<comment type="similarity">
    <text evidence="2">Belongs to the autoinducer-2 exporter (AI-2E) (TC 2.A.86) family.</text>
</comment>
<dbReference type="AlphaFoldDB" id="A0A291GHL9"/>
<evidence type="ECO:0000313" key="7">
    <source>
        <dbReference type="EMBL" id="ATG49526.1"/>
    </source>
</evidence>
<dbReference type="PANTHER" id="PTHR21716">
    <property type="entry name" value="TRANSMEMBRANE PROTEIN"/>
    <property type="match status" value="1"/>
</dbReference>
<dbReference type="Proteomes" id="UP000217935">
    <property type="component" value="Chromosome"/>
</dbReference>
<feature type="transmembrane region" description="Helical" evidence="6">
    <location>
        <begin position="241"/>
        <end position="259"/>
    </location>
</feature>
<reference evidence="7 8" key="1">
    <citation type="submission" date="2017-06" db="EMBL/GenBank/DDBJ databases">
        <title>Celeribacter sp. TSPH2 complete genome sequence.</title>
        <authorList>
            <person name="Woo J.-H."/>
            <person name="Kim H.-S."/>
        </authorList>
    </citation>
    <scope>NUCLEOTIDE SEQUENCE [LARGE SCALE GENOMIC DNA]</scope>
    <source>
        <strain evidence="7 8">TSPH2</strain>
    </source>
</reference>
<feature type="transmembrane region" description="Helical" evidence="6">
    <location>
        <begin position="302"/>
        <end position="335"/>
    </location>
</feature>
<feature type="transmembrane region" description="Helical" evidence="6">
    <location>
        <begin position="55"/>
        <end position="80"/>
    </location>
</feature>
<feature type="transmembrane region" description="Helical" evidence="6">
    <location>
        <begin position="141"/>
        <end position="166"/>
    </location>
</feature>
<dbReference type="Pfam" id="PF01594">
    <property type="entry name" value="AI-2E_transport"/>
    <property type="match status" value="1"/>
</dbReference>
<evidence type="ECO:0000256" key="6">
    <source>
        <dbReference type="SAM" id="Phobius"/>
    </source>
</evidence>
<dbReference type="OrthoDB" id="5792512at2"/>
<feature type="transmembrane region" description="Helical" evidence="6">
    <location>
        <begin position="266"/>
        <end position="282"/>
    </location>
</feature>